<evidence type="ECO:0000256" key="3">
    <source>
        <dbReference type="ARBA" id="ARBA00012759"/>
    </source>
</evidence>
<organism evidence="11 12">
    <name type="scientific">Podospora australis</name>
    <dbReference type="NCBI Taxonomy" id="1536484"/>
    <lineage>
        <taxon>Eukaryota</taxon>
        <taxon>Fungi</taxon>
        <taxon>Dikarya</taxon>
        <taxon>Ascomycota</taxon>
        <taxon>Pezizomycotina</taxon>
        <taxon>Sordariomycetes</taxon>
        <taxon>Sordariomycetidae</taxon>
        <taxon>Sordariales</taxon>
        <taxon>Podosporaceae</taxon>
        <taxon>Podospora</taxon>
    </lineage>
</organism>
<dbReference type="GO" id="GO:0005634">
    <property type="term" value="C:nucleus"/>
    <property type="evidence" value="ECO:0007669"/>
    <property type="project" value="TreeGrafter"/>
</dbReference>
<sequence length="685" mass="75189">MNADTRRIPGHFETRSQPGLYEWYPSSTSASLKDRINSASVVVTTLLVLGSFAYQTAYRRGRVPPFLQLVWDLLVYIIPARILYKLDGQLSLGPNPTSMSITNLQTHADKSASLRRILRLDRAGDLIRGVGISSFNSLSSAASTFAGDKISGDNPPGLVNFNNSCYQNSILQGLASLQPLPGFLSAALDESRRNSAPAYTVEALRKLIADLGSHSNSGKTLGTPGALQRMSSWQQQDAQEYYSKVMDQIDKELAASTPKPAQGPALEVDWSRDDSSGSQHSDDSGYYSSHSQSKFSHGIRSIRNPVEGLLAQRVACVNCGFCEGLSMIPFNCLTLNLGNSIEHNLYERLDYYTKLELIEGVECSKCTLLDHRERLRTLLDRAPNIPDVINRLAMVEEAIEEEDYDDEAVKIRCRVSKKAWVTSTKTKQACVARPPQSLVLHMNRSVFDEETGFQYKNYAAVQFPMLLDLGPWVVGSAVNERSEDADANLEQWTTNPRVSMVAGGGQPSRISGPIYELRAVVAHMGRHENGHYVCYRKHPKASPDPKPRRPQEDTPPPPKLASEDDIDADYPSPSPTVDESNTEEVGADQGQWWRFSDHQVSKVTEEDVLAQGGVFMLFYDTIEAGMTLNSELSGTGSSASDEKTSSTPSDVTVMASESTPISTVHLSSRLAEAAAVALPVDSDND</sequence>
<dbReference type="InterPro" id="IPR018200">
    <property type="entry name" value="USP_CS"/>
</dbReference>
<dbReference type="PROSITE" id="PS00973">
    <property type="entry name" value="USP_2"/>
    <property type="match status" value="1"/>
</dbReference>
<dbReference type="PROSITE" id="PS50235">
    <property type="entry name" value="USP_3"/>
    <property type="match status" value="1"/>
</dbReference>
<feature type="transmembrane region" description="Helical" evidence="9">
    <location>
        <begin position="36"/>
        <end position="54"/>
    </location>
</feature>
<dbReference type="GO" id="GO:0004843">
    <property type="term" value="F:cysteine-type deubiquitinase activity"/>
    <property type="evidence" value="ECO:0007669"/>
    <property type="project" value="UniProtKB-EC"/>
</dbReference>
<reference evidence="11" key="2">
    <citation type="submission" date="2023-05" db="EMBL/GenBank/DDBJ databases">
        <authorList>
            <consortium name="Lawrence Berkeley National Laboratory"/>
            <person name="Steindorff A."/>
            <person name="Hensen N."/>
            <person name="Bonometti L."/>
            <person name="Westerberg I."/>
            <person name="Brannstrom I.O."/>
            <person name="Guillou S."/>
            <person name="Cros-Aarteil S."/>
            <person name="Calhoun S."/>
            <person name="Haridas S."/>
            <person name="Kuo A."/>
            <person name="Mondo S."/>
            <person name="Pangilinan J."/>
            <person name="Riley R."/>
            <person name="Labutti K."/>
            <person name="Andreopoulos B."/>
            <person name="Lipzen A."/>
            <person name="Chen C."/>
            <person name="Yanf M."/>
            <person name="Daum C."/>
            <person name="Ng V."/>
            <person name="Clum A."/>
            <person name="Ohm R."/>
            <person name="Martin F."/>
            <person name="Silar P."/>
            <person name="Natvig D."/>
            <person name="Lalanne C."/>
            <person name="Gautier V."/>
            <person name="Ament-Velasquez S.L."/>
            <person name="Kruys A."/>
            <person name="Hutchinson M.I."/>
            <person name="Powell A.J."/>
            <person name="Barry K."/>
            <person name="Miller A.N."/>
            <person name="Grigoriev I.V."/>
            <person name="Debuchy R."/>
            <person name="Gladieux P."/>
            <person name="Thoren M.H."/>
            <person name="Johannesson H."/>
        </authorList>
    </citation>
    <scope>NUCLEOTIDE SEQUENCE</scope>
    <source>
        <strain evidence="11">PSN309</strain>
    </source>
</reference>
<evidence type="ECO:0000313" key="11">
    <source>
        <dbReference type="EMBL" id="KAK4193064.1"/>
    </source>
</evidence>
<reference evidence="11" key="1">
    <citation type="journal article" date="2023" name="Mol. Phylogenet. Evol.">
        <title>Genome-scale phylogeny and comparative genomics of the fungal order Sordariales.</title>
        <authorList>
            <person name="Hensen N."/>
            <person name="Bonometti L."/>
            <person name="Westerberg I."/>
            <person name="Brannstrom I.O."/>
            <person name="Guillou S."/>
            <person name="Cros-Aarteil S."/>
            <person name="Calhoun S."/>
            <person name="Haridas S."/>
            <person name="Kuo A."/>
            <person name="Mondo S."/>
            <person name="Pangilinan J."/>
            <person name="Riley R."/>
            <person name="LaButti K."/>
            <person name="Andreopoulos B."/>
            <person name="Lipzen A."/>
            <person name="Chen C."/>
            <person name="Yan M."/>
            <person name="Daum C."/>
            <person name="Ng V."/>
            <person name="Clum A."/>
            <person name="Steindorff A."/>
            <person name="Ohm R.A."/>
            <person name="Martin F."/>
            <person name="Silar P."/>
            <person name="Natvig D.O."/>
            <person name="Lalanne C."/>
            <person name="Gautier V."/>
            <person name="Ament-Velasquez S.L."/>
            <person name="Kruys A."/>
            <person name="Hutchinson M.I."/>
            <person name="Powell A.J."/>
            <person name="Barry K."/>
            <person name="Miller A.N."/>
            <person name="Grigoriev I.V."/>
            <person name="Debuchy R."/>
            <person name="Gladieux P."/>
            <person name="Hiltunen Thoren M."/>
            <person name="Johannesson H."/>
        </authorList>
    </citation>
    <scope>NUCLEOTIDE SEQUENCE</scope>
    <source>
        <strain evidence="11">PSN309</strain>
    </source>
</reference>
<dbReference type="InterPro" id="IPR001394">
    <property type="entry name" value="Peptidase_C19_UCH"/>
</dbReference>
<dbReference type="InterPro" id="IPR038765">
    <property type="entry name" value="Papain-like_cys_pep_sf"/>
</dbReference>
<proteinExistence type="inferred from homology"/>
<evidence type="ECO:0000313" key="12">
    <source>
        <dbReference type="Proteomes" id="UP001302126"/>
    </source>
</evidence>
<dbReference type="SUPFAM" id="SSF54001">
    <property type="entry name" value="Cysteine proteinases"/>
    <property type="match status" value="1"/>
</dbReference>
<keyword evidence="9" id="KW-0472">Membrane</keyword>
<dbReference type="Proteomes" id="UP001302126">
    <property type="component" value="Unassembled WGS sequence"/>
</dbReference>
<dbReference type="GO" id="GO:0016579">
    <property type="term" value="P:protein deubiquitination"/>
    <property type="evidence" value="ECO:0007669"/>
    <property type="project" value="InterPro"/>
</dbReference>
<accession>A0AAN6X399</accession>
<dbReference type="EMBL" id="MU864352">
    <property type="protein sequence ID" value="KAK4193064.1"/>
    <property type="molecule type" value="Genomic_DNA"/>
</dbReference>
<dbReference type="EC" id="3.4.19.12" evidence="3"/>
<feature type="compositionally biased region" description="Basic and acidic residues" evidence="8">
    <location>
        <begin position="269"/>
        <end position="283"/>
    </location>
</feature>
<dbReference type="CDD" id="cd02662">
    <property type="entry name" value="Peptidase_C19F"/>
    <property type="match status" value="1"/>
</dbReference>
<dbReference type="PANTHER" id="PTHR24006">
    <property type="entry name" value="UBIQUITIN CARBOXYL-TERMINAL HYDROLASE"/>
    <property type="match status" value="1"/>
</dbReference>
<feature type="region of interest" description="Disordered" evidence="8">
    <location>
        <begin position="631"/>
        <end position="656"/>
    </location>
</feature>
<gene>
    <name evidence="11" type="ORF">QBC35DRAFT_163362</name>
</gene>
<evidence type="ECO:0000256" key="2">
    <source>
        <dbReference type="ARBA" id="ARBA00009085"/>
    </source>
</evidence>
<keyword evidence="4" id="KW-0645">Protease</keyword>
<keyword evidence="7" id="KW-0788">Thiol protease</keyword>
<keyword evidence="12" id="KW-1185">Reference proteome</keyword>
<evidence type="ECO:0000256" key="9">
    <source>
        <dbReference type="SAM" id="Phobius"/>
    </source>
</evidence>
<dbReference type="InterPro" id="IPR028889">
    <property type="entry name" value="USP"/>
</dbReference>
<dbReference type="PANTHER" id="PTHR24006:SF888">
    <property type="entry name" value="UBIQUITIN CARBOXYL-TERMINAL HYDROLASE 30"/>
    <property type="match status" value="1"/>
</dbReference>
<evidence type="ECO:0000256" key="1">
    <source>
        <dbReference type="ARBA" id="ARBA00000707"/>
    </source>
</evidence>
<comment type="similarity">
    <text evidence="2">Belongs to the peptidase C19 family.</text>
</comment>
<dbReference type="AlphaFoldDB" id="A0AAN6X399"/>
<evidence type="ECO:0000259" key="10">
    <source>
        <dbReference type="PROSITE" id="PS50235"/>
    </source>
</evidence>
<dbReference type="Gene3D" id="3.90.70.10">
    <property type="entry name" value="Cysteine proteinases"/>
    <property type="match status" value="1"/>
</dbReference>
<feature type="domain" description="USP" evidence="10">
    <location>
        <begin position="156"/>
        <end position="622"/>
    </location>
</feature>
<keyword evidence="5" id="KW-0833">Ubl conjugation pathway</keyword>
<comment type="caution">
    <text evidence="11">The sequence shown here is derived from an EMBL/GenBank/DDBJ whole genome shotgun (WGS) entry which is preliminary data.</text>
</comment>
<evidence type="ECO:0000256" key="5">
    <source>
        <dbReference type="ARBA" id="ARBA00022786"/>
    </source>
</evidence>
<name>A0AAN6X399_9PEZI</name>
<keyword evidence="6 11" id="KW-0378">Hydrolase</keyword>
<protein>
    <recommendedName>
        <fullName evidence="3">ubiquitinyl hydrolase 1</fullName>
        <ecNumber evidence="3">3.4.19.12</ecNumber>
    </recommendedName>
</protein>
<evidence type="ECO:0000256" key="7">
    <source>
        <dbReference type="ARBA" id="ARBA00022807"/>
    </source>
</evidence>
<dbReference type="Pfam" id="PF00443">
    <property type="entry name" value="UCH"/>
    <property type="match status" value="1"/>
</dbReference>
<evidence type="ECO:0000256" key="4">
    <source>
        <dbReference type="ARBA" id="ARBA00022670"/>
    </source>
</evidence>
<feature type="compositionally biased region" description="Basic and acidic residues" evidence="8">
    <location>
        <begin position="541"/>
        <end position="552"/>
    </location>
</feature>
<dbReference type="GO" id="GO:0005829">
    <property type="term" value="C:cytosol"/>
    <property type="evidence" value="ECO:0007669"/>
    <property type="project" value="TreeGrafter"/>
</dbReference>
<feature type="region of interest" description="Disordered" evidence="8">
    <location>
        <begin position="535"/>
        <end position="590"/>
    </location>
</feature>
<feature type="region of interest" description="Disordered" evidence="8">
    <location>
        <begin position="255"/>
        <end position="289"/>
    </location>
</feature>
<keyword evidence="9" id="KW-1133">Transmembrane helix</keyword>
<dbReference type="GO" id="GO:0006508">
    <property type="term" value="P:proteolysis"/>
    <property type="evidence" value="ECO:0007669"/>
    <property type="project" value="UniProtKB-KW"/>
</dbReference>
<evidence type="ECO:0000256" key="8">
    <source>
        <dbReference type="SAM" id="MobiDB-lite"/>
    </source>
</evidence>
<dbReference type="InterPro" id="IPR050164">
    <property type="entry name" value="Peptidase_C19"/>
</dbReference>
<evidence type="ECO:0000256" key="6">
    <source>
        <dbReference type="ARBA" id="ARBA00022801"/>
    </source>
</evidence>
<comment type="catalytic activity">
    <reaction evidence="1">
        <text>Thiol-dependent hydrolysis of ester, thioester, amide, peptide and isopeptide bonds formed by the C-terminal Gly of ubiquitin (a 76-residue protein attached to proteins as an intracellular targeting signal).</text>
        <dbReference type="EC" id="3.4.19.12"/>
    </reaction>
</comment>
<keyword evidence="9" id="KW-0812">Transmembrane</keyword>